<gene>
    <name evidence="1" type="primary">51</name>
    <name evidence="1" type="ORF">SEA_SKINNYPETE_51</name>
</gene>
<proteinExistence type="predicted"/>
<evidence type="ECO:0000313" key="2">
    <source>
        <dbReference type="Proteomes" id="UP000225260"/>
    </source>
</evidence>
<protein>
    <submittedName>
        <fullName evidence="1">Uncharacterized protein</fullName>
    </submittedName>
</protein>
<dbReference type="Proteomes" id="UP000225260">
    <property type="component" value="Segment"/>
</dbReference>
<name>A0A142ULB9_9CAUD</name>
<accession>A0A142ULB9</accession>
<dbReference type="KEGG" id="vg:40071317"/>
<keyword evidence="2" id="KW-1185">Reference proteome</keyword>
<dbReference type="RefSeq" id="YP_009595742.1">
    <property type="nucleotide sequence ID" value="NC_041882.1"/>
</dbReference>
<sequence>MNATDDGLEPLGEAPECGAVLGILRSADKIAATAQLAARQAQALNAIRVLHAAEYDEDLERNTCYECSDDYPCPTIRVIEEAGA</sequence>
<evidence type="ECO:0000313" key="1">
    <source>
        <dbReference type="EMBL" id="AMU78481.1"/>
    </source>
</evidence>
<reference evidence="2" key="1">
    <citation type="submission" date="2016-03" db="EMBL/GenBank/DDBJ databases">
        <authorList>
            <person name="Ploux O."/>
        </authorList>
    </citation>
    <scope>NUCLEOTIDE SEQUENCE [LARGE SCALE GENOMIC DNA]</scope>
</reference>
<dbReference type="GeneID" id="40071317"/>
<organism evidence="1 2">
    <name type="scientific">Mycobacterium phage SkinnyPete</name>
    <dbReference type="NCBI Taxonomy" id="1821539"/>
    <lineage>
        <taxon>Viruses</taxon>
        <taxon>Duplodnaviria</taxon>
        <taxon>Heunggongvirae</taxon>
        <taxon>Uroviricota</taxon>
        <taxon>Caudoviricetes</taxon>
        <taxon>Nclasvirinae</taxon>
        <taxon>Charlievirus</taxon>
        <taxon>Charlievirus skinnypete</taxon>
    </lineage>
</organism>
<dbReference type="EMBL" id="KU935729">
    <property type="protein sequence ID" value="AMU78481.1"/>
    <property type="molecule type" value="Genomic_DNA"/>
</dbReference>